<dbReference type="Proteomes" id="UP001055811">
    <property type="component" value="Linkage Group LG03"/>
</dbReference>
<proteinExistence type="predicted"/>
<evidence type="ECO:0000313" key="2">
    <source>
        <dbReference type="Proteomes" id="UP001055811"/>
    </source>
</evidence>
<name>A0ACB9EYD7_CICIN</name>
<keyword evidence="2" id="KW-1185">Reference proteome</keyword>
<dbReference type="EMBL" id="CM042011">
    <property type="protein sequence ID" value="KAI3764078.1"/>
    <property type="molecule type" value="Genomic_DNA"/>
</dbReference>
<comment type="caution">
    <text evidence="1">The sequence shown here is derived from an EMBL/GenBank/DDBJ whole genome shotgun (WGS) entry which is preliminary data.</text>
</comment>
<organism evidence="1 2">
    <name type="scientific">Cichorium intybus</name>
    <name type="common">Chicory</name>
    <dbReference type="NCBI Taxonomy" id="13427"/>
    <lineage>
        <taxon>Eukaryota</taxon>
        <taxon>Viridiplantae</taxon>
        <taxon>Streptophyta</taxon>
        <taxon>Embryophyta</taxon>
        <taxon>Tracheophyta</taxon>
        <taxon>Spermatophyta</taxon>
        <taxon>Magnoliopsida</taxon>
        <taxon>eudicotyledons</taxon>
        <taxon>Gunneridae</taxon>
        <taxon>Pentapetalae</taxon>
        <taxon>asterids</taxon>
        <taxon>campanulids</taxon>
        <taxon>Asterales</taxon>
        <taxon>Asteraceae</taxon>
        <taxon>Cichorioideae</taxon>
        <taxon>Cichorieae</taxon>
        <taxon>Cichoriinae</taxon>
        <taxon>Cichorium</taxon>
    </lineage>
</organism>
<protein>
    <submittedName>
        <fullName evidence="1">Uncharacterized protein</fullName>
    </submittedName>
</protein>
<gene>
    <name evidence="1" type="ORF">L2E82_14078</name>
</gene>
<reference evidence="2" key="1">
    <citation type="journal article" date="2022" name="Mol. Ecol. Resour.">
        <title>The genomes of chicory, endive, great burdock and yacon provide insights into Asteraceae palaeo-polyploidization history and plant inulin production.</title>
        <authorList>
            <person name="Fan W."/>
            <person name="Wang S."/>
            <person name="Wang H."/>
            <person name="Wang A."/>
            <person name="Jiang F."/>
            <person name="Liu H."/>
            <person name="Zhao H."/>
            <person name="Xu D."/>
            <person name="Zhang Y."/>
        </authorList>
    </citation>
    <scope>NUCLEOTIDE SEQUENCE [LARGE SCALE GENOMIC DNA]</scope>
    <source>
        <strain evidence="2">cv. Punajuju</strain>
    </source>
</reference>
<accession>A0ACB9EYD7</accession>
<sequence>MESWFAIVISLCVAALIRALLFYRKDGKKLPPGPSFLSSIFILLTTPQSELEPILKNLKSKYGPFITLFIGPPASIIVGSHSIAHQILIQKGAIFSDRPRSLPVRNISLASYGAEGDCGNQGG</sequence>
<reference evidence="1 2" key="2">
    <citation type="journal article" date="2022" name="Mol. Ecol. Resour.">
        <title>The genomes of chicory, endive, great burdock and yacon provide insights into Asteraceae paleo-polyploidization history and plant inulin production.</title>
        <authorList>
            <person name="Fan W."/>
            <person name="Wang S."/>
            <person name="Wang H."/>
            <person name="Wang A."/>
            <person name="Jiang F."/>
            <person name="Liu H."/>
            <person name="Zhao H."/>
            <person name="Xu D."/>
            <person name="Zhang Y."/>
        </authorList>
    </citation>
    <scope>NUCLEOTIDE SEQUENCE [LARGE SCALE GENOMIC DNA]</scope>
    <source>
        <strain evidence="2">cv. Punajuju</strain>
        <tissue evidence="1">Leaves</tissue>
    </source>
</reference>
<evidence type="ECO:0000313" key="1">
    <source>
        <dbReference type="EMBL" id="KAI3764078.1"/>
    </source>
</evidence>